<evidence type="ECO:0000313" key="6">
    <source>
        <dbReference type="EMBL" id="TDE09439.1"/>
    </source>
</evidence>
<keyword evidence="7" id="KW-1185">Reference proteome</keyword>
<name>A0A4R5D7H2_9ACTN</name>
<keyword evidence="2" id="KW-0805">Transcription regulation</keyword>
<dbReference type="AlphaFoldDB" id="A0A4R5D7H2"/>
<evidence type="ECO:0000259" key="5">
    <source>
        <dbReference type="PROSITE" id="PS50937"/>
    </source>
</evidence>
<evidence type="ECO:0000256" key="2">
    <source>
        <dbReference type="ARBA" id="ARBA00023015"/>
    </source>
</evidence>
<organism evidence="6 7">
    <name type="scientific">Jiangella asiatica</name>
    <dbReference type="NCBI Taxonomy" id="2530372"/>
    <lineage>
        <taxon>Bacteria</taxon>
        <taxon>Bacillati</taxon>
        <taxon>Actinomycetota</taxon>
        <taxon>Actinomycetes</taxon>
        <taxon>Jiangellales</taxon>
        <taxon>Jiangellaceae</taxon>
        <taxon>Jiangella</taxon>
    </lineage>
</organism>
<dbReference type="Gene3D" id="1.10.1660.10">
    <property type="match status" value="1"/>
</dbReference>
<accession>A0A4R5D7H2</accession>
<keyword evidence="1" id="KW-0678">Repressor</keyword>
<dbReference type="Proteomes" id="UP000294739">
    <property type="component" value="Unassembled WGS sequence"/>
</dbReference>
<dbReference type="OrthoDB" id="4567915at2"/>
<evidence type="ECO:0000256" key="4">
    <source>
        <dbReference type="ARBA" id="ARBA00023163"/>
    </source>
</evidence>
<protein>
    <submittedName>
        <fullName evidence="6">MerR family transcriptional regulator</fullName>
    </submittedName>
</protein>
<feature type="domain" description="HTH merR-type" evidence="5">
    <location>
        <begin position="1"/>
        <end position="63"/>
    </location>
</feature>
<keyword evidence="4" id="KW-0804">Transcription</keyword>
<dbReference type="InParanoid" id="A0A4R5D7H2"/>
<dbReference type="EMBL" id="SMKZ01000018">
    <property type="protein sequence ID" value="TDE09439.1"/>
    <property type="molecule type" value="Genomic_DNA"/>
</dbReference>
<proteinExistence type="predicted"/>
<dbReference type="GO" id="GO:0003677">
    <property type="term" value="F:DNA binding"/>
    <property type="evidence" value="ECO:0007669"/>
    <property type="project" value="UniProtKB-KW"/>
</dbReference>
<evidence type="ECO:0000313" key="7">
    <source>
        <dbReference type="Proteomes" id="UP000294739"/>
    </source>
</evidence>
<evidence type="ECO:0000256" key="3">
    <source>
        <dbReference type="ARBA" id="ARBA00023125"/>
    </source>
</evidence>
<dbReference type="GO" id="GO:0003700">
    <property type="term" value="F:DNA-binding transcription factor activity"/>
    <property type="evidence" value="ECO:0007669"/>
    <property type="project" value="InterPro"/>
</dbReference>
<dbReference type="Pfam" id="PF13411">
    <property type="entry name" value="MerR_1"/>
    <property type="match status" value="1"/>
</dbReference>
<evidence type="ECO:0000256" key="1">
    <source>
        <dbReference type="ARBA" id="ARBA00022491"/>
    </source>
</evidence>
<gene>
    <name evidence="6" type="ORF">E1269_14025</name>
</gene>
<dbReference type="PANTHER" id="PTHR30204">
    <property type="entry name" value="REDOX-CYCLING DRUG-SENSING TRANSCRIPTIONAL ACTIVATOR SOXR"/>
    <property type="match status" value="1"/>
</dbReference>
<reference evidence="6 7" key="1">
    <citation type="submission" date="2019-03" db="EMBL/GenBank/DDBJ databases">
        <title>Draft genome sequences of novel Actinobacteria.</title>
        <authorList>
            <person name="Sahin N."/>
            <person name="Ay H."/>
            <person name="Saygin H."/>
        </authorList>
    </citation>
    <scope>NUCLEOTIDE SEQUENCE [LARGE SCALE GENOMIC DNA]</scope>
    <source>
        <strain evidence="6 7">5K138</strain>
    </source>
</reference>
<dbReference type="SUPFAM" id="SSF46955">
    <property type="entry name" value="Putative DNA-binding domain"/>
    <property type="match status" value="1"/>
</dbReference>
<dbReference type="PROSITE" id="PS50937">
    <property type="entry name" value="HTH_MERR_2"/>
    <property type="match status" value="1"/>
</dbReference>
<dbReference type="SMART" id="SM00422">
    <property type="entry name" value="HTH_MERR"/>
    <property type="match status" value="1"/>
</dbReference>
<dbReference type="InterPro" id="IPR047057">
    <property type="entry name" value="MerR_fam"/>
</dbReference>
<sequence length="69" mass="7797">MSRRTGVSRRLLRYYEEQGLIEARRGKNGYREYDDDTVLTVRQVRALLDAGLSTAVIRDVLAAEPSPAT</sequence>
<keyword evidence="3" id="KW-0238">DNA-binding</keyword>
<dbReference type="PANTHER" id="PTHR30204:SF69">
    <property type="entry name" value="MERR-FAMILY TRANSCRIPTIONAL REGULATOR"/>
    <property type="match status" value="1"/>
</dbReference>
<dbReference type="InterPro" id="IPR000551">
    <property type="entry name" value="MerR-type_HTH_dom"/>
</dbReference>
<comment type="caution">
    <text evidence="6">The sequence shown here is derived from an EMBL/GenBank/DDBJ whole genome shotgun (WGS) entry which is preliminary data.</text>
</comment>
<dbReference type="InterPro" id="IPR009061">
    <property type="entry name" value="DNA-bd_dom_put_sf"/>
</dbReference>